<name>A0ABU2CK34_9MICO</name>
<keyword evidence="2" id="KW-1185">Reference proteome</keyword>
<proteinExistence type="predicted"/>
<accession>A0ABU2CK34</accession>
<organism evidence="1 2">
    <name type="scientific">Promicromonospora iranensis</name>
    <dbReference type="NCBI Taxonomy" id="1105144"/>
    <lineage>
        <taxon>Bacteria</taxon>
        <taxon>Bacillati</taxon>
        <taxon>Actinomycetota</taxon>
        <taxon>Actinomycetes</taxon>
        <taxon>Micrococcales</taxon>
        <taxon>Promicromonosporaceae</taxon>
        <taxon>Promicromonospora</taxon>
    </lineage>
</organism>
<reference evidence="1 2" key="1">
    <citation type="submission" date="2023-07" db="EMBL/GenBank/DDBJ databases">
        <title>Sequencing the genomes of 1000 actinobacteria strains.</title>
        <authorList>
            <person name="Klenk H.-P."/>
        </authorList>
    </citation>
    <scope>NUCLEOTIDE SEQUENCE [LARGE SCALE GENOMIC DNA]</scope>
    <source>
        <strain evidence="1 2">DSM 45554</strain>
    </source>
</reference>
<dbReference type="EMBL" id="JAVDYE010000001">
    <property type="protein sequence ID" value="MDR7381696.1"/>
    <property type="molecule type" value="Genomic_DNA"/>
</dbReference>
<dbReference type="RefSeq" id="WP_274998064.1">
    <property type="nucleotide sequence ID" value="NZ_JAJQQP010000020.1"/>
</dbReference>
<comment type="caution">
    <text evidence="1">The sequence shown here is derived from an EMBL/GenBank/DDBJ whole genome shotgun (WGS) entry which is preliminary data.</text>
</comment>
<dbReference type="Proteomes" id="UP001183585">
    <property type="component" value="Unassembled WGS sequence"/>
</dbReference>
<evidence type="ECO:0000313" key="1">
    <source>
        <dbReference type="EMBL" id="MDR7381696.1"/>
    </source>
</evidence>
<protein>
    <submittedName>
        <fullName evidence="1">Uncharacterized protein</fullName>
    </submittedName>
</protein>
<sequence length="102" mass="11078">MIITEFLLARVAEDEAAAQAALDDAPDSSLWRARVLAECTAKRTIVEAFEELGKFLTQSDNGDGDVATGARDMFAGLMIAVQAHAGVYADHPDYRPAWRPQV</sequence>
<gene>
    <name evidence="1" type="ORF">J2S48_001211</name>
</gene>
<evidence type="ECO:0000313" key="2">
    <source>
        <dbReference type="Proteomes" id="UP001183585"/>
    </source>
</evidence>
<dbReference type="InterPro" id="IPR046193">
    <property type="entry name" value="DUF6221"/>
</dbReference>
<dbReference type="Pfam" id="PF19730">
    <property type="entry name" value="DUF6221"/>
    <property type="match status" value="1"/>
</dbReference>